<evidence type="ECO:0000313" key="2">
    <source>
        <dbReference type="Proteomes" id="UP000594874"/>
    </source>
</evidence>
<name>A0ABX6TVK7_9BACT</name>
<reference evidence="1 2" key="1">
    <citation type="submission" date="2020-10" db="EMBL/GenBank/DDBJ databases">
        <title>Campylobacter and Helicobacter PacBio genomes.</title>
        <authorList>
            <person name="Lane C."/>
        </authorList>
    </citation>
    <scope>NUCLEOTIDE SEQUENCE [LARGE SCALE GENOMIC DNA]</scope>
    <source>
        <strain evidence="1 2">2010D-8469</strain>
    </source>
</reference>
<accession>A0ABX6TVK7</accession>
<organism evidence="1 2">
    <name type="scientific">Campylobacter cuniculorum</name>
    <dbReference type="NCBI Taxonomy" id="374106"/>
    <lineage>
        <taxon>Bacteria</taxon>
        <taxon>Pseudomonadati</taxon>
        <taxon>Campylobacterota</taxon>
        <taxon>Epsilonproteobacteria</taxon>
        <taxon>Campylobacterales</taxon>
        <taxon>Campylobacteraceae</taxon>
        <taxon>Campylobacter</taxon>
    </lineage>
</organism>
<dbReference type="Proteomes" id="UP000594874">
    <property type="component" value="Chromosome"/>
</dbReference>
<sequence length="125" mass="14457">MNLSLLTLGGLALMGTYFGYKKKDSSASLSNCFLDKIAQPLYNLFVEYHSNSLFQIDYIKEDYIICNTPYEKLYGIELVSNENIEKHIHNETIKELIRDSKDNENGFFYYVILICVFKMLSLPSS</sequence>
<dbReference type="EMBL" id="CP063091">
    <property type="protein sequence ID" value="QOR03819.1"/>
    <property type="molecule type" value="Genomic_DNA"/>
</dbReference>
<gene>
    <name evidence="1" type="ORF">A0071_06455</name>
</gene>
<protein>
    <recommendedName>
        <fullName evidence="3">PAS domain-containing sensor histidine kinase</fullName>
    </recommendedName>
</protein>
<proteinExistence type="predicted"/>
<dbReference type="RefSeq" id="WP_027306217.1">
    <property type="nucleotide sequence ID" value="NZ_CP063091.1"/>
</dbReference>
<evidence type="ECO:0000313" key="1">
    <source>
        <dbReference type="EMBL" id="QOR03819.1"/>
    </source>
</evidence>
<evidence type="ECO:0008006" key="3">
    <source>
        <dbReference type="Google" id="ProtNLM"/>
    </source>
</evidence>
<keyword evidence="2" id="KW-1185">Reference proteome</keyword>